<dbReference type="EMBL" id="JAAGOB010000005">
    <property type="protein sequence ID" value="NED96045.1"/>
    <property type="molecule type" value="Genomic_DNA"/>
</dbReference>
<accession>A0A6N9YM64</accession>
<evidence type="ECO:0000313" key="2">
    <source>
        <dbReference type="Proteomes" id="UP000469185"/>
    </source>
</evidence>
<reference evidence="1 2" key="1">
    <citation type="submission" date="2020-02" db="EMBL/GenBank/DDBJ databases">
        <authorList>
            <person name="Li X.-J."/>
            <person name="Feng X.-M."/>
        </authorList>
    </citation>
    <scope>NUCLEOTIDE SEQUENCE [LARGE SCALE GENOMIC DNA]</scope>
    <source>
        <strain evidence="1 2">CGMCC 4.7225</strain>
    </source>
</reference>
<dbReference type="RefSeq" id="WP_163818789.1">
    <property type="nucleotide sequence ID" value="NZ_JAAGOB010000005.1"/>
</dbReference>
<proteinExistence type="predicted"/>
<dbReference type="AlphaFoldDB" id="A0A6N9YM64"/>
<organism evidence="1 2">
    <name type="scientific">Phytoactinopolyspora alkaliphila</name>
    <dbReference type="NCBI Taxonomy" id="1783498"/>
    <lineage>
        <taxon>Bacteria</taxon>
        <taxon>Bacillati</taxon>
        <taxon>Actinomycetota</taxon>
        <taxon>Actinomycetes</taxon>
        <taxon>Jiangellales</taxon>
        <taxon>Jiangellaceae</taxon>
        <taxon>Phytoactinopolyspora</taxon>
    </lineage>
</organism>
<evidence type="ECO:0000313" key="1">
    <source>
        <dbReference type="EMBL" id="NED96045.1"/>
    </source>
</evidence>
<dbReference type="GO" id="GO:0016853">
    <property type="term" value="F:isomerase activity"/>
    <property type="evidence" value="ECO:0007669"/>
    <property type="project" value="UniProtKB-KW"/>
</dbReference>
<comment type="caution">
    <text evidence="1">The sequence shown here is derived from an EMBL/GenBank/DDBJ whole genome shotgun (WGS) entry which is preliminary data.</text>
</comment>
<sequence>MTTSLTTIKVEKGVRDQLAEVARSRHTSMRALLAEFAEQAARDQRWAEIDAAYTRLQDDPEQWADYLAELDSWDKGTGEADELAAEEWPEYQQ</sequence>
<keyword evidence="1" id="KW-0413">Isomerase</keyword>
<keyword evidence="2" id="KW-1185">Reference proteome</keyword>
<name>A0A6N9YM64_9ACTN</name>
<gene>
    <name evidence="1" type="ORF">G1H11_12065</name>
</gene>
<dbReference type="Proteomes" id="UP000469185">
    <property type="component" value="Unassembled WGS sequence"/>
</dbReference>
<protein>
    <submittedName>
        <fullName evidence="1">Enoyl-CoA hydratase/isomerase family protein</fullName>
    </submittedName>
</protein>